<keyword evidence="4" id="KW-1134">Transmembrane beta strand</keyword>
<dbReference type="Pfam" id="PF13609">
    <property type="entry name" value="Porin_4"/>
    <property type="match status" value="1"/>
</dbReference>
<dbReference type="InterPro" id="IPR050298">
    <property type="entry name" value="Gram-neg_bact_OMP"/>
</dbReference>
<dbReference type="RefSeq" id="WP_419866736.1">
    <property type="nucleotide sequence ID" value="NZ_AP018112.1"/>
</dbReference>
<keyword evidence="3" id="KW-0813">Transport</keyword>
<proteinExistence type="predicted"/>
<dbReference type="EMBL" id="AP018112">
    <property type="protein sequence ID" value="BAX61515.1"/>
    <property type="molecule type" value="Genomic_DNA"/>
</dbReference>
<dbReference type="InterPro" id="IPR033900">
    <property type="entry name" value="Gram_neg_porin_domain"/>
</dbReference>
<keyword evidence="6 11" id="KW-0732">Signal</keyword>
<dbReference type="GO" id="GO:0006811">
    <property type="term" value="P:monoatomic ion transport"/>
    <property type="evidence" value="ECO:0007669"/>
    <property type="project" value="UniProtKB-KW"/>
</dbReference>
<feature type="signal peptide" evidence="11">
    <location>
        <begin position="1"/>
        <end position="30"/>
    </location>
</feature>
<keyword evidence="7" id="KW-0406">Ion transport</keyword>
<evidence type="ECO:0000256" key="2">
    <source>
        <dbReference type="ARBA" id="ARBA00011233"/>
    </source>
</evidence>
<keyword evidence="5" id="KW-0812">Transmembrane</keyword>
<evidence type="ECO:0000256" key="10">
    <source>
        <dbReference type="ARBA" id="ARBA00023237"/>
    </source>
</evidence>
<dbReference type="GO" id="GO:0046930">
    <property type="term" value="C:pore complex"/>
    <property type="evidence" value="ECO:0007669"/>
    <property type="project" value="UniProtKB-KW"/>
</dbReference>
<keyword evidence="9" id="KW-0472">Membrane</keyword>
<comment type="subcellular location">
    <subcellularLocation>
        <location evidence="1">Cell outer membrane</location>
        <topology evidence="1">Multi-pass membrane protein</topology>
    </subcellularLocation>
</comment>
<evidence type="ECO:0000256" key="7">
    <source>
        <dbReference type="ARBA" id="ARBA00023065"/>
    </source>
</evidence>
<feature type="domain" description="Porin" evidence="12">
    <location>
        <begin position="19"/>
        <end position="342"/>
    </location>
</feature>
<evidence type="ECO:0000256" key="3">
    <source>
        <dbReference type="ARBA" id="ARBA00022448"/>
    </source>
</evidence>
<evidence type="ECO:0000256" key="11">
    <source>
        <dbReference type="SAM" id="SignalP"/>
    </source>
</evidence>
<keyword evidence="8" id="KW-0626">Porin</keyword>
<dbReference type="Gene3D" id="2.40.160.10">
    <property type="entry name" value="Porin"/>
    <property type="match status" value="1"/>
</dbReference>
<name>A0A1Y1BNY5_9BURK</name>
<reference evidence="13 14" key="1">
    <citation type="journal article" date="2017" name="Genome Announc.">
        <title>Complete Genome Sequence of Burkholderia stabilis FERMP-21014.</title>
        <authorList>
            <person name="Konishi K."/>
            <person name="Kumagai T."/>
            <person name="Sakasegawa S."/>
            <person name="Tamura T."/>
        </authorList>
    </citation>
    <scope>NUCLEOTIDE SEQUENCE [LARGE SCALE GENOMIC DNA]</scope>
    <source>
        <strain evidence="13 14">FERMP-21014</strain>
    </source>
</reference>
<dbReference type="AlphaFoldDB" id="A0A1Y1BNY5"/>
<evidence type="ECO:0000256" key="5">
    <source>
        <dbReference type="ARBA" id="ARBA00022692"/>
    </source>
</evidence>
<organism evidence="13 14">
    <name type="scientific">Burkholderia stabilis</name>
    <dbReference type="NCBI Taxonomy" id="95485"/>
    <lineage>
        <taxon>Bacteria</taxon>
        <taxon>Pseudomonadati</taxon>
        <taxon>Pseudomonadota</taxon>
        <taxon>Betaproteobacteria</taxon>
        <taxon>Burkholderiales</taxon>
        <taxon>Burkholderiaceae</taxon>
        <taxon>Burkholderia</taxon>
        <taxon>Burkholderia cepacia complex</taxon>
    </lineage>
</organism>
<protein>
    <submittedName>
        <fullName evidence="13">Membrane protein</fullName>
    </submittedName>
</protein>
<dbReference type="InterPro" id="IPR023614">
    <property type="entry name" value="Porin_dom_sf"/>
</dbReference>
<feature type="chain" id="PRO_5012959924" evidence="11">
    <location>
        <begin position="31"/>
        <end position="371"/>
    </location>
</feature>
<sequence length="371" mass="38132">MHIDSGALKAMVKGRVLALALTATSGIAHAQGGVTLYGIVDTGISYYNHAAKGGVVVGIPHLTGEVPSRWGVKGAEDLGGGYRVFFVLENGFQPGTGGFNYGGRMFGRQANVGLSSEAGTLTLGRQMNMTAYALANADVIGPSIHSPSSFDAYLPNARSDNAIGYLGKFRGLTIGGTYSFGRDAAGPAGPSATGCAGQVPGNPLACRQYTALVAYDATRFGVAASYDVKRGGAGASAPLDSSAHTSTHTVVDGYAVMGPAKLGAGWIRNNVAGAVHLQTDIFFAGVTYTLTPAVSFDAQGTRYLQRGPARNANATLLVGRANHLLSKRTRVYTSVGYMLNSATAAKAVAAGGTVDTGRNQLGIMAGLQQRF</sequence>
<accession>A0A1Y1BNY5</accession>
<evidence type="ECO:0000256" key="8">
    <source>
        <dbReference type="ARBA" id="ARBA00023114"/>
    </source>
</evidence>
<evidence type="ECO:0000256" key="1">
    <source>
        <dbReference type="ARBA" id="ARBA00004571"/>
    </source>
</evidence>
<evidence type="ECO:0000256" key="9">
    <source>
        <dbReference type="ARBA" id="ARBA00023136"/>
    </source>
</evidence>
<comment type="subunit">
    <text evidence="2">Homotrimer.</text>
</comment>
<dbReference type="CDD" id="cd00342">
    <property type="entry name" value="gram_neg_porins"/>
    <property type="match status" value="1"/>
</dbReference>
<evidence type="ECO:0000256" key="4">
    <source>
        <dbReference type="ARBA" id="ARBA00022452"/>
    </source>
</evidence>
<dbReference type="GO" id="GO:0009279">
    <property type="term" value="C:cell outer membrane"/>
    <property type="evidence" value="ECO:0007669"/>
    <property type="project" value="UniProtKB-SubCell"/>
</dbReference>
<dbReference type="PANTHER" id="PTHR34501">
    <property type="entry name" value="PROTEIN YDDL-RELATED"/>
    <property type="match status" value="1"/>
</dbReference>
<dbReference type="PANTHER" id="PTHR34501:SF9">
    <property type="entry name" value="MAJOR OUTER MEMBRANE PROTEIN P.IA"/>
    <property type="match status" value="1"/>
</dbReference>
<evidence type="ECO:0000313" key="14">
    <source>
        <dbReference type="Proteomes" id="UP000218432"/>
    </source>
</evidence>
<evidence type="ECO:0000259" key="12">
    <source>
        <dbReference type="Pfam" id="PF13609"/>
    </source>
</evidence>
<evidence type="ECO:0000256" key="6">
    <source>
        <dbReference type="ARBA" id="ARBA00022729"/>
    </source>
</evidence>
<dbReference type="Proteomes" id="UP000218432">
    <property type="component" value="Chromosome 2"/>
</dbReference>
<dbReference type="SUPFAM" id="SSF56935">
    <property type="entry name" value="Porins"/>
    <property type="match status" value="1"/>
</dbReference>
<keyword evidence="10" id="KW-0998">Cell outer membrane</keyword>
<dbReference type="GO" id="GO:0015288">
    <property type="term" value="F:porin activity"/>
    <property type="evidence" value="ECO:0007669"/>
    <property type="project" value="UniProtKB-KW"/>
</dbReference>
<evidence type="ECO:0000313" key="13">
    <source>
        <dbReference type="EMBL" id="BAX61515.1"/>
    </source>
</evidence>
<gene>
    <name evidence="13" type="ORF">BSFP_043820</name>
</gene>